<reference evidence="1" key="2">
    <citation type="journal article" date="2015" name="Fish Shellfish Immunol.">
        <title>Early steps in the European eel (Anguilla anguilla)-Vibrio vulnificus interaction in the gills: Role of the RtxA13 toxin.</title>
        <authorList>
            <person name="Callol A."/>
            <person name="Pajuelo D."/>
            <person name="Ebbesson L."/>
            <person name="Teles M."/>
            <person name="MacKenzie S."/>
            <person name="Amaro C."/>
        </authorList>
    </citation>
    <scope>NUCLEOTIDE SEQUENCE</scope>
</reference>
<protein>
    <submittedName>
        <fullName evidence="1">Uncharacterized protein</fullName>
    </submittedName>
</protein>
<dbReference type="EMBL" id="GBXM01008194">
    <property type="protein sequence ID" value="JAI00384.1"/>
    <property type="molecule type" value="Transcribed_RNA"/>
</dbReference>
<accession>A0A0E9XFD6</accession>
<reference evidence="1" key="1">
    <citation type="submission" date="2014-11" db="EMBL/GenBank/DDBJ databases">
        <authorList>
            <person name="Amaro Gonzalez C."/>
        </authorList>
    </citation>
    <scope>NUCLEOTIDE SEQUENCE</scope>
</reference>
<evidence type="ECO:0000313" key="1">
    <source>
        <dbReference type="EMBL" id="JAI00384.1"/>
    </source>
</evidence>
<sequence length="59" mass="7091">MVWNMTSLYYVYPELMHVIIINTELLDWTSHLKGNVCICQPWWSHRTGNTPLYLNLKRP</sequence>
<organism evidence="1">
    <name type="scientific">Anguilla anguilla</name>
    <name type="common">European freshwater eel</name>
    <name type="synonym">Muraena anguilla</name>
    <dbReference type="NCBI Taxonomy" id="7936"/>
    <lineage>
        <taxon>Eukaryota</taxon>
        <taxon>Metazoa</taxon>
        <taxon>Chordata</taxon>
        <taxon>Craniata</taxon>
        <taxon>Vertebrata</taxon>
        <taxon>Euteleostomi</taxon>
        <taxon>Actinopterygii</taxon>
        <taxon>Neopterygii</taxon>
        <taxon>Teleostei</taxon>
        <taxon>Anguilliformes</taxon>
        <taxon>Anguillidae</taxon>
        <taxon>Anguilla</taxon>
    </lineage>
</organism>
<proteinExistence type="predicted"/>
<dbReference type="AlphaFoldDB" id="A0A0E9XFD6"/>
<name>A0A0E9XFD6_ANGAN</name>